<reference evidence="1 2" key="1">
    <citation type="journal article" date="2019" name="J. Hered.">
        <title>An Improved Genome Assembly for Drosophila navojoa, the Basal Species in the mojavensis Cluster.</title>
        <authorList>
            <person name="Vanderlinde T."/>
            <person name="Dupim E.G."/>
            <person name="Nazario-Yepiz N.O."/>
            <person name="Carvalho A.B."/>
        </authorList>
    </citation>
    <scope>NUCLEOTIDE SEQUENCE [LARGE SCALE GENOMIC DNA]</scope>
    <source>
        <strain evidence="1">Navoj_Jal97</strain>
        <tissue evidence="1">Whole organism</tissue>
    </source>
</reference>
<name>A0A484B0C9_DRONA</name>
<gene>
    <name evidence="1" type="ORF">AWZ03_012066</name>
</gene>
<comment type="caution">
    <text evidence="1">The sequence shown here is derived from an EMBL/GenBank/DDBJ whole genome shotgun (WGS) entry which is preliminary data.</text>
</comment>
<evidence type="ECO:0000313" key="2">
    <source>
        <dbReference type="Proteomes" id="UP000295192"/>
    </source>
</evidence>
<feature type="non-terminal residue" evidence="1">
    <location>
        <position position="31"/>
    </location>
</feature>
<accession>A0A484B0C9</accession>
<sequence>MVSHLPYAANYLLCPCDDNDDDNDDDVTTDA</sequence>
<dbReference type="EMBL" id="LSRL02000340">
    <property type="protein sequence ID" value="TDG41510.1"/>
    <property type="molecule type" value="Genomic_DNA"/>
</dbReference>
<dbReference type="Proteomes" id="UP000295192">
    <property type="component" value="Unassembled WGS sequence"/>
</dbReference>
<evidence type="ECO:0000313" key="1">
    <source>
        <dbReference type="EMBL" id="TDG41510.1"/>
    </source>
</evidence>
<organism evidence="1 2">
    <name type="scientific">Drosophila navojoa</name>
    <name type="common">Fruit fly</name>
    <dbReference type="NCBI Taxonomy" id="7232"/>
    <lineage>
        <taxon>Eukaryota</taxon>
        <taxon>Metazoa</taxon>
        <taxon>Ecdysozoa</taxon>
        <taxon>Arthropoda</taxon>
        <taxon>Hexapoda</taxon>
        <taxon>Insecta</taxon>
        <taxon>Pterygota</taxon>
        <taxon>Neoptera</taxon>
        <taxon>Endopterygota</taxon>
        <taxon>Diptera</taxon>
        <taxon>Brachycera</taxon>
        <taxon>Muscomorpha</taxon>
        <taxon>Ephydroidea</taxon>
        <taxon>Drosophilidae</taxon>
        <taxon>Drosophila</taxon>
    </lineage>
</organism>
<keyword evidence="2" id="KW-1185">Reference proteome</keyword>
<protein>
    <submittedName>
        <fullName evidence="1">Uncharacterized protein</fullName>
    </submittedName>
</protein>
<dbReference type="AlphaFoldDB" id="A0A484B0C9"/>
<proteinExistence type="predicted"/>